<proteinExistence type="inferred from homology"/>
<dbReference type="Gene3D" id="3.90.550.10">
    <property type="entry name" value="Spore Coat Polysaccharide Biosynthesis Protein SpsA, Chain A"/>
    <property type="match status" value="1"/>
</dbReference>
<evidence type="ECO:0000313" key="5">
    <source>
        <dbReference type="EMBL" id="CAI3992881.1"/>
    </source>
</evidence>
<dbReference type="PANTHER" id="PTHR31306">
    <property type="entry name" value="ALPHA-1,6-MANNOSYLTRANSFERASE MNN11-RELATED"/>
    <property type="match status" value="1"/>
</dbReference>
<feature type="domain" description="Methyltransferase" evidence="4">
    <location>
        <begin position="651"/>
        <end position="748"/>
    </location>
</feature>
<dbReference type="CDD" id="cd02440">
    <property type="entry name" value="AdoMet_MTases"/>
    <property type="match status" value="1"/>
</dbReference>
<protein>
    <submittedName>
        <fullName evidence="7">Alpha-1,2-galactosyltransferase</fullName>
    </submittedName>
</protein>
<dbReference type="GO" id="GO:0016757">
    <property type="term" value="F:glycosyltransferase activity"/>
    <property type="evidence" value="ECO:0007669"/>
    <property type="project" value="UniProtKB-KW"/>
</dbReference>
<dbReference type="AlphaFoldDB" id="A0A9P1CK51"/>
<dbReference type="GO" id="GO:0000139">
    <property type="term" value="C:Golgi membrane"/>
    <property type="evidence" value="ECO:0007669"/>
    <property type="project" value="TreeGrafter"/>
</dbReference>
<reference evidence="6" key="2">
    <citation type="submission" date="2024-04" db="EMBL/GenBank/DDBJ databases">
        <authorList>
            <person name="Chen Y."/>
            <person name="Shah S."/>
            <person name="Dougan E. K."/>
            <person name="Thang M."/>
            <person name="Chan C."/>
        </authorList>
    </citation>
    <scope>NUCLEOTIDE SEQUENCE [LARGE SCALE GENOMIC DNA]</scope>
</reference>
<dbReference type="InterPro" id="IPR008630">
    <property type="entry name" value="Glyco_trans_34"/>
</dbReference>
<dbReference type="OrthoDB" id="416496at2759"/>
<keyword evidence="8" id="KW-1185">Reference proteome</keyword>
<sequence>MSSLSSFCPHLDEIPEIFTTFWQRLHSSVVQLEHDISMDAGEPDHETRALCVQLALLRSIIQGQAGIPFPQAVNSCPTLMAIYFQWSSGLALDATQPLRSRALLQLGAPLQLMALSRALMRPGESKEFKDRQRAVSTKFSEKLQKLRGNTDGLPWKLGTDPQPRVVVRSLCDATFQGGNLENASFNVTERNHRSYAEKWGYDYEMLFQRPVADEEPQFGKLQVALEVLSKDIADWFLWLDCDALVTNRSISIADFLQTYLVTEDAHFVVAEETSGINSGVFLLRGGEVGLRFLRDAMSSDWRFVWDQTMLLHQMAMDSDLLGQDMCSKWRKGEDVSHDFHWAQHFRVVPQHALNLYGEGSALQWGASAWQRGDFILHLAGCPLVEPPCRQTFEEVAQWVEDVHAVHAENAQQQCGAPVGDPTHQTAMVGLQFLFPDVLLDAGAVTAEEELGSCLLDPQAADPRGGASPAEMRRARMQIFESRDHEVNFRHQLKGSNWGRRASATAMDSGYARLPGEDAEAHCARLLQLLQGGSTPEEDEGSNEAEGLEVAEAMLAQKSTEKQSPMVLELLKNLQQCAVYTDTPNSETNRKLWNAYAQSWATDADFVERMSRHVQREAKELSFVGDEWSDAASLTEVLQDWLLPHLAPHLAVAEVGSGGGRVGALVAPKVQRLPCFDISEEMLKMARRSLEELGHGNVEYQLLQADAPYPAQYQGTFDLVYSFDVFVHMDLHEMRHTLHGVREVLKPGGLFFVSFANLLAPDGWRRFARQKHYSVGGFYFISPDIAKCLLQHAGFSVLKCSKPQKGNTYLNRDLLVLARRD</sequence>
<dbReference type="GO" id="GO:0006487">
    <property type="term" value="P:protein N-linked glycosylation"/>
    <property type="evidence" value="ECO:0007669"/>
    <property type="project" value="TreeGrafter"/>
</dbReference>
<dbReference type="Gene3D" id="3.40.50.150">
    <property type="entry name" value="Vaccinia Virus protein VP39"/>
    <property type="match status" value="1"/>
</dbReference>
<comment type="similarity">
    <text evidence="1">Belongs to the glycosyltransferase 34 family.</text>
</comment>
<keyword evidence="3" id="KW-0808">Transferase</keyword>
<evidence type="ECO:0000259" key="4">
    <source>
        <dbReference type="Pfam" id="PF13649"/>
    </source>
</evidence>
<dbReference type="InterPro" id="IPR029063">
    <property type="entry name" value="SAM-dependent_MTases_sf"/>
</dbReference>
<comment type="caution">
    <text evidence="5">The sequence shown here is derived from an EMBL/GenBank/DDBJ whole genome shotgun (WGS) entry which is preliminary data.</text>
</comment>
<dbReference type="EMBL" id="CAMXCT010001770">
    <property type="protein sequence ID" value="CAI3992881.1"/>
    <property type="molecule type" value="Genomic_DNA"/>
</dbReference>
<reference evidence="5" key="1">
    <citation type="submission" date="2022-10" db="EMBL/GenBank/DDBJ databases">
        <authorList>
            <person name="Chen Y."/>
            <person name="Dougan E. K."/>
            <person name="Chan C."/>
            <person name="Rhodes N."/>
            <person name="Thang M."/>
        </authorList>
    </citation>
    <scope>NUCLEOTIDE SEQUENCE</scope>
</reference>
<dbReference type="InterPro" id="IPR041698">
    <property type="entry name" value="Methyltransf_25"/>
</dbReference>
<keyword evidence="2" id="KW-0328">Glycosyltransferase</keyword>
<evidence type="ECO:0000256" key="3">
    <source>
        <dbReference type="ARBA" id="ARBA00022679"/>
    </source>
</evidence>
<dbReference type="Pfam" id="PF13649">
    <property type="entry name" value="Methyltransf_25"/>
    <property type="match status" value="1"/>
</dbReference>
<evidence type="ECO:0000313" key="8">
    <source>
        <dbReference type="Proteomes" id="UP001152797"/>
    </source>
</evidence>
<evidence type="ECO:0000313" key="6">
    <source>
        <dbReference type="EMBL" id="CAL1146256.1"/>
    </source>
</evidence>
<dbReference type="Pfam" id="PF05637">
    <property type="entry name" value="Glyco_transf_34"/>
    <property type="match status" value="2"/>
</dbReference>
<dbReference type="SUPFAM" id="SSF53335">
    <property type="entry name" value="S-adenosyl-L-methionine-dependent methyltransferases"/>
    <property type="match status" value="1"/>
</dbReference>
<evidence type="ECO:0000256" key="1">
    <source>
        <dbReference type="ARBA" id="ARBA00005664"/>
    </source>
</evidence>
<evidence type="ECO:0000313" key="7">
    <source>
        <dbReference type="EMBL" id="CAL4780193.1"/>
    </source>
</evidence>
<accession>A0A9P1CK51</accession>
<gene>
    <name evidence="5" type="ORF">C1SCF055_LOCUS19675</name>
</gene>
<dbReference type="PANTHER" id="PTHR31306:SF4">
    <property type="entry name" value="ALPHA-1,2-GALACTOSYLTRANSFERASE"/>
    <property type="match status" value="1"/>
</dbReference>
<dbReference type="EMBL" id="CAMXCT020001770">
    <property type="protein sequence ID" value="CAL1146256.1"/>
    <property type="molecule type" value="Genomic_DNA"/>
</dbReference>
<dbReference type="InterPro" id="IPR029044">
    <property type="entry name" value="Nucleotide-diphossugar_trans"/>
</dbReference>
<evidence type="ECO:0000256" key="2">
    <source>
        <dbReference type="ARBA" id="ARBA00022676"/>
    </source>
</evidence>
<organism evidence="5">
    <name type="scientific">Cladocopium goreaui</name>
    <dbReference type="NCBI Taxonomy" id="2562237"/>
    <lineage>
        <taxon>Eukaryota</taxon>
        <taxon>Sar</taxon>
        <taxon>Alveolata</taxon>
        <taxon>Dinophyceae</taxon>
        <taxon>Suessiales</taxon>
        <taxon>Symbiodiniaceae</taxon>
        <taxon>Cladocopium</taxon>
    </lineage>
</organism>
<name>A0A9P1CK51_9DINO</name>
<dbReference type="EMBL" id="CAMXCT030001770">
    <property type="protein sequence ID" value="CAL4780193.1"/>
    <property type="molecule type" value="Genomic_DNA"/>
</dbReference>
<dbReference type="Proteomes" id="UP001152797">
    <property type="component" value="Unassembled WGS sequence"/>
</dbReference>